<keyword evidence="3" id="KW-1185">Reference proteome</keyword>
<dbReference type="AlphaFoldDB" id="A0A4U6D959"/>
<evidence type="ECO:0000313" key="2">
    <source>
        <dbReference type="EMBL" id="TKT93306.1"/>
    </source>
</evidence>
<sequence>MSFINLDKPILSIPHATGSAEWTIRDAVEGVQIFGGIGSGKTSGSGKMLALKYLSHGFGGLVLTAKQDEKDLWVQYCKETNRMSDLVIIEPNGKYHFNFLEYETSRSNGNEAITDNIVQVLKTVIKAGKEKEEGGGGSDDAFWQTALDMLLFNVIDLCRMAYGEISVEHMYEIVQSIPKAQPDSQNEDDKKETGAFDKAYDIAHAKVLQKAKEWFQSLSPGEKHAISDEEAYNRAILEAVPEARLLKFLHEFFMDNFKNLSSKTRSIIEFTFSGFLFRLLREPVYSIFCKHKSNVVPEDCLKGKIILINLPVKVYHKVGRDCQILFKYVWQRAMERRIITPQSPPVFLWADEAQNFLHEHDAEYQATARSSRISTVYISQNLPNYYASMGGQKAEYKVKSFLGTLGTKIFHSNADIETNKYSSELFGDILYEEHGTSVQTGEKFSHGDSFSLKMDKHIRPEEFLKLKTGGPRNGHRVEGFFHKQGDALFGGHSFTKAIFNQNRNPKS</sequence>
<dbReference type="InterPro" id="IPR027417">
    <property type="entry name" value="P-loop_NTPase"/>
</dbReference>
<dbReference type="Gene3D" id="3.40.50.300">
    <property type="entry name" value="P-loop containing nucleotide triphosphate hydrolases"/>
    <property type="match status" value="1"/>
</dbReference>
<feature type="domain" description="TraD/TraG TraM recognition site" evidence="1">
    <location>
        <begin position="345"/>
        <end position="465"/>
    </location>
</feature>
<gene>
    <name evidence="2" type="ORF">FDK13_05490</name>
</gene>
<dbReference type="SUPFAM" id="SSF52540">
    <property type="entry name" value="P-loop containing nucleoside triphosphate hydrolases"/>
    <property type="match status" value="1"/>
</dbReference>
<dbReference type="OrthoDB" id="179860at2"/>
<proteinExistence type="predicted"/>
<dbReference type="InterPro" id="IPR032689">
    <property type="entry name" value="TraG-D_C"/>
</dbReference>
<dbReference type="Pfam" id="PF12696">
    <property type="entry name" value="TraG-D_C"/>
    <property type="match status" value="1"/>
</dbReference>
<evidence type="ECO:0000313" key="3">
    <source>
        <dbReference type="Proteomes" id="UP000304900"/>
    </source>
</evidence>
<reference evidence="2 3" key="1">
    <citation type="submission" date="2019-05" db="EMBL/GenBank/DDBJ databases">
        <title>Dyadobacter AR-3-8 sp. nov., isolated from arctic soil.</title>
        <authorList>
            <person name="Chaudhary D.K."/>
        </authorList>
    </citation>
    <scope>NUCLEOTIDE SEQUENCE [LARGE SCALE GENOMIC DNA]</scope>
    <source>
        <strain evidence="2 3">AR-3-8</strain>
    </source>
</reference>
<dbReference type="Proteomes" id="UP000304900">
    <property type="component" value="Unassembled WGS sequence"/>
</dbReference>
<dbReference type="EMBL" id="SZVO01000002">
    <property type="protein sequence ID" value="TKT93306.1"/>
    <property type="molecule type" value="Genomic_DNA"/>
</dbReference>
<comment type="caution">
    <text evidence="2">The sequence shown here is derived from an EMBL/GenBank/DDBJ whole genome shotgun (WGS) entry which is preliminary data.</text>
</comment>
<organism evidence="2 3">
    <name type="scientific">Dyadobacter frigoris</name>
    <dbReference type="NCBI Taxonomy" id="2576211"/>
    <lineage>
        <taxon>Bacteria</taxon>
        <taxon>Pseudomonadati</taxon>
        <taxon>Bacteroidota</taxon>
        <taxon>Cytophagia</taxon>
        <taxon>Cytophagales</taxon>
        <taxon>Spirosomataceae</taxon>
        <taxon>Dyadobacter</taxon>
    </lineage>
</organism>
<accession>A0A4U6D959</accession>
<dbReference type="RefSeq" id="WP_137338982.1">
    <property type="nucleotide sequence ID" value="NZ_SZVO01000002.1"/>
</dbReference>
<protein>
    <recommendedName>
        <fullName evidence="1">TraD/TraG TraM recognition site domain-containing protein</fullName>
    </recommendedName>
</protein>
<name>A0A4U6D959_9BACT</name>
<evidence type="ECO:0000259" key="1">
    <source>
        <dbReference type="Pfam" id="PF12696"/>
    </source>
</evidence>